<protein>
    <submittedName>
        <fullName evidence="1">Uncharacterized protein</fullName>
    </submittedName>
</protein>
<proteinExistence type="predicted"/>
<dbReference type="Proteomes" id="UP001055072">
    <property type="component" value="Unassembled WGS sequence"/>
</dbReference>
<name>A0ACB8UA61_9APHY</name>
<evidence type="ECO:0000313" key="1">
    <source>
        <dbReference type="EMBL" id="KAI0090850.1"/>
    </source>
</evidence>
<accession>A0ACB8UA61</accession>
<keyword evidence="2" id="KW-1185">Reference proteome</keyword>
<reference evidence="1" key="1">
    <citation type="journal article" date="2021" name="Environ. Microbiol.">
        <title>Gene family expansions and transcriptome signatures uncover fungal adaptations to wood decay.</title>
        <authorList>
            <person name="Hage H."/>
            <person name="Miyauchi S."/>
            <person name="Viragh M."/>
            <person name="Drula E."/>
            <person name="Min B."/>
            <person name="Chaduli D."/>
            <person name="Navarro D."/>
            <person name="Favel A."/>
            <person name="Norest M."/>
            <person name="Lesage-Meessen L."/>
            <person name="Balint B."/>
            <person name="Merenyi Z."/>
            <person name="de Eugenio L."/>
            <person name="Morin E."/>
            <person name="Martinez A.T."/>
            <person name="Baldrian P."/>
            <person name="Stursova M."/>
            <person name="Martinez M.J."/>
            <person name="Novotny C."/>
            <person name="Magnuson J.K."/>
            <person name="Spatafora J.W."/>
            <person name="Maurice S."/>
            <person name="Pangilinan J."/>
            <person name="Andreopoulos W."/>
            <person name="LaButti K."/>
            <person name="Hundley H."/>
            <person name="Na H."/>
            <person name="Kuo A."/>
            <person name="Barry K."/>
            <person name="Lipzen A."/>
            <person name="Henrissat B."/>
            <person name="Riley R."/>
            <person name="Ahrendt S."/>
            <person name="Nagy L.G."/>
            <person name="Grigoriev I.V."/>
            <person name="Martin F."/>
            <person name="Rosso M.N."/>
        </authorList>
    </citation>
    <scope>NUCLEOTIDE SEQUENCE</scope>
    <source>
        <strain evidence="1">CBS 384.51</strain>
    </source>
</reference>
<evidence type="ECO:0000313" key="2">
    <source>
        <dbReference type="Proteomes" id="UP001055072"/>
    </source>
</evidence>
<dbReference type="EMBL" id="MU274907">
    <property type="protein sequence ID" value="KAI0090850.1"/>
    <property type="molecule type" value="Genomic_DNA"/>
</dbReference>
<organism evidence="1 2">
    <name type="scientific">Irpex rosettiformis</name>
    <dbReference type="NCBI Taxonomy" id="378272"/>
    <lineage>
        <taxon>Eukaryota</taxon>
        <taxon>Fungi</taxon>
        <taxon>Dikarya</taxon>
        <taxon>Basidiomycota</taxon>
        <taxon>Agaricomycotina</taxon>
        <taxon>Agaricomycetes</taxon>
        <taxon>Polyporales</taxon>
        <taxon>Irpicaceae</taxon>
        <taxon>Irpex</taxon>
    </lineage>
</organism>
<sequence>MFFNTKLASFAVLAAAVGAQAQSSSAAPALPSGLSSCATGCLTSAVAASTCQSIADLACICTDQQFLSSATACLTNCGQADLQAGIALQQQECANIATSSGASGASSEASSTAAPSASLTSASGSGSSVVIATSSGSVSGSATLSSHSSASHSGSAISGSSGTAAASTTSSASRKDFGVNVNAVLGAGVAVIAAIAGAGLVL</sequence>
<gene>
    <name evidence="1" type="ORF">BDY19DRAFT_937892</name>
</gene>
<comment type="caution">
    <text evidence="1">The sequence shown here is derived from an EMBL/GenBank/DDBJ whole genome shotgun (WGS) entry which is preliminary data.</text>
</comment>